<dbReference type="Pfam" id="PF11142">
    <property type="entry name" value="DUF2917"/>
    <property type="match status" value="1"/>
</dbReference>
<gene>
    <name evidence="1" type="ORF">SAMN02745857_00490</name>
</gene>
<dbReference type="InterPro" id="IPR021317">
    <property type="entry name" value="DUF2917"/>
</dbReference>
<dbReference type="EMBL" id="FWXD01000002">
    <property type="protein sequence ID" value="SMC18147.1"/>
    <property type="molecule type" value="Genomic_DNA"/>
</dbReference>
<accession>A0A1W1X2M1</accession>
<dbReference type="RefSeq" id="WP_139798607.1">
    <property type="nucleotide sequence ID" value="NZ_FWXD01000002.1"/>
</dbReference>
<protein>
    <recommendedName>
        <fullName evidence="3">DUF2917 domain-containing protein</fullName>
    </recommendedName>
</protein>
<dbReference type="OrthoDB" id="8596063at2"/>
<dbReference type="Proteomes" id="UP000192761">
    <property type="component" value="Unassembled WGS sequence"/>
</dbReference>
<evidence type="ECO:0000313" key="2">
    <source>
        <dbReference type="Proteomes" id="UP000192761"/>
    </source>
</evidence>
<organism evidence="1 2">
    <name type="scientific">Andreprevotia lacus DSM 23236</name>
    <dbReference type="NCBI Taxonomy" id="1121001"/>
    <lineage>
        <taxon>Bacteria</taxon>
        <taxon>Pseudomonadati</taxon>
        <taxon>Pseudomonadota</taxon>
        <taxon>Betaproteobacteria</taxon>
        <taxon>Neisseriales</taxon>
        <taxon>Chitinibacteraceae</taxon>
        <taxon>Andreprevotia</taxon>
    </lineage>
</organism>
<dbReference type="AlphaFoldDB" id="A0A1W1X2M1"/>
<evidence type="ECO:0000313" key="1">
    <source>
        <dbReference type="EMBL" id="SMC18147.1"/>
    </source>
</evidence>
<keyword evidence="2" id="KW-1185">Reference proteome</keyword>
<evidence type="ECO:0008006" key="3">
    <source>
        <dbReference type="Google" id="ProtNLM"/>
    </source>
</evidence>
<name>A0A1W1X2M1_9NEIS</name>
<dbReference type="STRING" id="1121001.SAMN02745857_00490"/>
<proteinExistence type="predicted"/>
<reference evidence="1 2" key="1">
    <citation type="submission" date="2017-04" db="EMBL/GenBank/DDBJ databases">
        <authorList>
            <person name="Afonso C.L."/>
            <person name="Miller P.J."/>
            <person name="Scott M.A."/>
            <person name="Spackman E."/>
            <person name="Goraichik I."/>
            <person name="Dimitrov K.M."/>
            <person name="Suarez D.L."/>
            <person name="Swayne D.E."/>
        </authorList>
    </citation>
    <scope>NUCLEOTIDE SEQUENCE [LARGE SCALE GENOMIC DNA]</scope>
    <source>
        <strain evidence="1 2">DSM 23236</strain>
    </source>
</reference>
<sequence length="84" mass="8959">MLNDQQHLNIPEQLQALPCGRVVVLPANAQVNVHAGLLWITDDGDQDIVLAAGNSHRGQGRMLAEALEPALFDVDRPDATPVAG</sequence>